<dbReference type="OrthoDB" id="9772630at2"/>
<dbReference type="Pfam" id="PF03323">
    <property type="entry name" value="GerA"/>
    <property type="match status" value="1"/>
</dbReference>
<evidence type="ECO:0000256" key="2">
    <source>
        <dbReference type="ARBA" id="ARBA00005278"/>
    </source>
</evidence>
<evidence type="ECO:0000256" key="6">
    <source>
        <dbReference type="SAM" id="Phobius"/>
    </source>
</evidence>
<keyword evidence="6" id="KW-1133">Transmembrane helix</keyword>
<feature type="compositionally biased region" description="Basic and acidic residues" evidence="5">
    <location>
        <begin position="535"/>
        <end position="550"/>
    </location>
</feature>
<proteinExistence type="inferred from homology"/>
<evidence type="ECO:0000313" key="7">
    <source>
        <dbReference type="EMBL" id="MRH42061.1"/>
    </source>
</evidence>
<evidence type="ECO:0000256" key="1">
    <source>
        <dbReference type="ARBA" id="ARBA00004141"/>
    </source>
</evidence>
<keyword evidence="6" id="KW-0812">Transmembrane</keyword>
<evidence type="ECO:0000256" key="4">
    <source>
        <dbReference type="PIRNR" id="PIRNR005690"/>
    </source>
</evidence>
<protein>
    <submittedName>
        <fullName evidence="7">Spore germination protein</fullName>
    </submittedName>
</protein>
<dbReference type="InterPro" id="IPR004995">
    <property type="entry name" value="Spore_Ger"/>
</dbReference>
<dbReference type="PANTHER" id="PTHR22550">
    <property type="entry name" value="SPORE GERMINATION PROTEIN"/>
    <property type="match status" value="1"/>
</dbReference>
<accession>A0A6A8DE58</accession>
<dbReference type="GO" id="GO:0005886">
    <property type="term" value="C:plasma membrane"/>
    <property type="evidence" value="ECO:0007669"/>
    <property type="project" value="UniProtKB-SubCell"/>
</dbReference>
<dbReference type="InterPro" id="IPR050768">
    <property type="entry name" value="UPF0353/GerABKA_families"/>
</dbReference>
<dbReference type="PANTHER" id="PTHR22550:SF5">
    <property type="entry name" value="LEUCINE ZIPPER PROTEIN 4"/>
    <property type="match status" value="1"/>
</dbReference>
<keyword evidence="3 4" id="KW-0472">Membrane</keyword>
<gene>
    <name evidence="7" type="ORF">GH741_05155</name>
</gene>
<reference evidence="7" key="1">
    <citation type="submission" date="2019-11" db="EMBL/GenBank/DDBJ databases">
        <authorList>
            <person name="Li J."/>
        </authorList>
    </citation>
    <scope>NUCLEOTIDE SEQUENCE</scope>
    <source>
        <strain evidence="7">B6B</strain>
    </source>
</reference>
<feature type="transmembrane region" description="Helical" evidence="6">
    <location>
        <begin position="288"/>
        <end position="306"/>
    </location>
</feature>
<evidence type="ECO:0000313" key="8">
    <source>
        <dbReference type="Proteomes" id="UP000799092"/>
    </source>
</evidence>
<name>A0A6A8DE58_9BACI</name>
<keyword evidence="8" id="KW-1185">Reference proteome</keyword>
<dbReference type="EMBL" id="WJNG01000003">
    <property type="protein sequence ID" value="MRH42061.1"/>
    <property type="molecule type" value="Genomic_DNA"/>
</dbReference>
<feature type="transmembrane region" description="Helical" evidence="6">
    <location>
        <begin position="450"/>
        <end position="474"/>
    </location>
</feature>
<organism evidence="7 8">
    <name type="scientific">Aquibacillus halophilus</name>
    <dbReference type="NCBI Taxonomy" id="930132"/>
    <lineage>
        <taxon>Bacteria</taxon>
        <taxon>Bacillati</taxon>
        <taxon>Bacillota</taxon>
        <taxon>Bacilli</taxon>
        <taxon>Bacillales</taxon>
        <taxon>Bacillaceae</taxon>
        <taxon>Aquibacillus</taxon>
    </lineage>
</organism>
<dbReference type="AlphaFoldDB" id="A0A6A8DE58"/>
<comment type="similarity">
    <text evidence="2 4">Belongs to the GerABKA family.</text>
</comment>
<feature type="compositionally biased region" description="Basic and acidic residues" evidence="5">
    <location>
        <begin position="9"/>
        <end position="29"/>
    </location>
</feature>
<comment type="subcellular location">
    <subcellularLocation>
        <location evidence="4">Cell membrane</location>
    </subcellularLocation>
    <subcellularLocation>
        <location evidence="1">Membrane</location>
        <topology evidence="1">Multi-pass membrane protein</topology>
    </subcellularLocation>
</comment>
<feature type="region of interest" description="Disordered" evidence="5">
    <location>
        <begin position="520"/>
        <end position="550"/>
    </location>
</feature>
<evidence type="ECO:0000256" key="5">
    <source>
        <dbReference type="SAM" id="MobiDB-lite"/>
    </source>
</evidence>
<dbReference type="GO" id="GO:0009847">
    <property type="term" value="P:spore germination"/>
    <property type="evidence" value="ECO:0007669"/>
    <property type="project" value="UniProtKB-UniRule"/>
</dbReference>
<dbReference type="RefSeq" id="WP_153735713.1">
    <property type="nucleotide sequence ID" value="NZ_WJNG01000003.1"/>
</dbReference>
<feature type="region of interest" description="Disordered" evidence="5">
    <location>
        <begin position="1"/>
        <end position="33"/>
    </location>
</feature>
<feature type="transmembrane region" description="Helical" evidence="6">
    <location>
        <begin position="327"/>
        <end position="349"/>
    </location>
</feature>
<evidence type="ECO:0000256" key="3">
    <source>
        <dbReference type="ARBA" id="ARBA00023136"/>
    </source>
</evidence>
<feature type="transmembrane region" description="Helical" evidence="6">
    <location>
        <begin position="419"/>
        <end position="438"/>
    </location>
</feature>
<dbReference type="Proteomes" id="UP000799092">
    <property type="component" value="Unassembled WGS sequence"/>
</dbReference>
<comment type="caution">
    <text evidence="7">The sequence shown here is derived from an EMBL/GenBank/DDBJ whole genome shotgun (WGS) entry which is preliminary data.</text>
</comment>
<sequence length="550" mass="60976">MKKLTDWVNETKKKRENMKEKNKDPKEQNEQFNSAHSISQSLTDNLNTISKDLGGSADVIIREFELGETDQRKIGVMYTDGLADSTTVQEFVLKTLMIDIRSAHLENIDFEATTLELLEKHSLSGGQLKKVYNLKNVKQHILSGDTVLLFDGETVGLSVATKGWKQRGVEEPSSQTVVRGPKEGFTESLRTNTALIRRKIKSDNLWIEQMLIGKETQTDVAILYMKGIANDKIIKEVKKRLKKIDIDGVLESAMIEELIQDETFTLFPTLYNTERPDVAASGLLEGRIVIIVDGTPFVLLAPAVFVQFMQSSEDYYQRSDIASAIRLLRYVAFMLALLVPSAYIAVTTFHQEMLPTTLLVSLASQREGVPFPAFVEAILMEVTFEILREAGLRMPRAVGSAISIVGALVLGQAAVEAGIISNVMVIVVALTAISSFVIPSYNLGMAVRLLRFLFMLLAAAFGMYGIILGIIILVSHLTSLRSFGVPYLSPIAPSNKEGQRDSLIRLPIWALISRPRLISQKNMIRDETPAPEPNDSTKEPEKSPSGESSK</sequence>
<dbReference type="PIRSF" id="PIRSF005690">
    <property type="entry name" value="GerBA"/>
    <property type="match status" value="1"/>
</dbReference>